<dbReference type="InterPro" id="IPR036430">
    <property type="entry name" value="RNase_T2-like_sf"/>
</dbReference>
<reference evidence="3 4" key="1">
    <citation type="submission" date="2016-11" db="EMBL/GenBank/DDBJ databases">
        <title>The macronuclear genome of Stentor coeruleus: a giant cell with tiny introns.</title>
        <authorList>
            <person name="Slabodnick M."/>
            <person name="Ruby J.G."/>
            <person name="Reiff S.B."/>
            <person name="Swart E.C."/>
            <person name="Gosai S."/>
            <person name="Prabakaran S."/>
            <person name="Witkowska E."/>
            <person name="Larue G.E."/>
            <person name="Fisher S."/>
            <person name="Freeman R.M."/>
            <person name="Gunawardena J."/>
            <person name="Chu W."/>
            <person name="Stover N.A."/>
            <person name="Gregory B.D."/>
            <person name="Nowacki M."/>
            <person name="Derisi J."/>
            <person name="Roy S.W."/>
            <person name="Marshall W.F."/>
            <person name="Sood P."/>
        </authorList>
    </citation>
    <scope>NUCLEOTIDE SEQUENCE [LARGE SCALE GENOMIC DNA]</scope>
    <source>
        <strain evidence="3">WM001</strain>
    </source>
</reference>
<dbReference type="GO" id="GO:0003723">
    <property type="term" value="F:RNA binding"/>
    <property type="evidence" value="ECO:0007669"/>
    <property type="project" value="InterPro"/>
</dbReference>
<dbReference type="SUPFAM" id="SSF55895">
    <property type="entry name" value="Ribonuclease Rh-like"/>
    <property type="match status" value="1"/>
</dbReference>
<sequence length="200" mass="22444">MERILLITAVALAYDYNALMIEWKPTVCKTMNCIPGYLSTDFNIHGLWPNNWDGTYPQYCANETFSITAQTEALLNIYWESDVGPSLSFWEHEWSKHGTCVSPAVSCNTYFNTTVSLFLTRNPLNALSVFGIVPSNTKIYTTSQFVGSFSKTVLITCQRVSNTYFLDTVQFCYDKSFNWISCVGTQTSCGTSGFLLPLAS</sequence>
<dbReference type="OrthoDB" id="284165at2759"/>
<gene>
    <name evidence="3" type="ORF">SteCoe_24755</name>
</gene>
<name>A0A1R2BGT9_9CILI</name>
<dbReference type="Pfam" id="PF00445">
    <property type="entry name" value="Ribonuclease_T2"/>
    <property type="match status" value="1"/>
</dbReference>
<dbReference type="PROSITE" id="PS00530">
    <property type="entry name" value="RNASE_T2_1"/>
    <property type="match status" value="1"/>
</dbReference>
<organism evidence="3 4">
    <name type="scientific">Stentor coeruleus</name>
    <dbReference type="NCBI Taxonomy" id="5963"/>
    <lineage>
        <taxon>Eukaryota</taxon>
        <taxon>Sar</taxon>
        <taxon>Alveolata</taxon>
        <taxon>Ciliophora</taxon>
        <taxon>Postciliodesmatophora</taxon>
        <taxon>Heterotrichea</taxon>
        <taxon>Heterotrichida</taxon>
        <taxon>Stentoridae</taxon>
        <taxon>Stentor</taxon>
    </lineage>
</organism>
<accession>A0A1R2BGT9</accession>
<comment type="similarity">
    <text evidence="1 2">Belongs to the RNase T2 family.</text>
</comment>
<dbReference type="PANTHER" id="PTHR11240">
    <property type="entry name" value="RIBONUCLEASE T2"/>
    <property type="match status" value="1"/>
</dbReference>
<dbReference type="PROSITE" id="PS00531">
    <property type="entry name" value="RNASE_T2_2"/>
    <property type="match status" value="1"/>
</dbReference>
<protein>
    <submittedName>
        <fullName evidence="3">Uncharacterized protein</fullName>
    </submittedName>
</protein>
<evidence type="ECO:0000256" key="2">
    <source>
        <dbReference type="RuleBase" id="RU004328"/>
    </source>
</evidence>
<dbReference type="AlphaFoldDB" id="A0A1R2BGT9"/>
<dbReference type="GO" id="GO:0005576">
    <property type="term" value="C:extracellular region"/>
    <property type="evidence" value="ECO:0007669"/>
    <property type="project" value="TreeGrafter"/>
</dbReference>
<dbReference type="PANTHER" id="PTHR11240:SF22">
    <property type="entry name" value="RIBONUCLEASE T2"/>
    <property type="match status" value="1"/>
</dbReference>
<dbReference type="CDD" id="cd00374">
    <property type="entry name" value="RNase_T2"/>
    <property type="match status" value="1"/>
</dbReference>
<dbReference type="GO" id="GO:0033897">
    <property type="term" value="F:ribonuclease T2 activity"/>
    <property type="evidence" value="ECO:0007669"/>
    <property type="project" value="InterPro"/>
</dbReference>
<dbReference type="Proteomes" id="UP000187209">
    <property type="component" value="Unassembled WGS sequence"/>
</dbReference>
<dbReference type="InterPro" id="IPR018188">
    <property type="entry name" value="RNase_T2_His_AS_1"/>
</dbReference>
<proteinExistence type="inferred from homology"/>
<comment type="caution">
    <text evidence="3">The sequence shown here is derived from an EMBL/GenBank/DDBJ whole genome shotgun (WGS) entry which is preliminary data.</text>
</comment>
<dbReference type="InterPro" id="IPR001568">
    <property type="entry name" value="RNase_T2-like"/>
</dbReference>
<keyword evidence="4" id="KW-1185">Reference proteome</keyword>
<evidence type="ECO:0000313" key="3">
    <source>
        <dbReference type="EMBL" id="OMJ75993.1"/>
    </source>
</evidence>
<dbReference type="InterPro" id="IPR033130">
    <property type="entry name" value="RNase_T2_His_AS_2"/>
</dbReference>
<evidence type="ECO:0000256" key="1">
    <source>
        <dbReference type="ARBA" id="ARBA00007469"/>
    </source>
</evidence>
<dbReference type="GO" id="GO:0006401">
    <property type="term" value="P:RNA catabolic process"/>
    <property type="evidence" value="ECO:0007669"/>
    <property type="project" value="TreeGrafter"/>
</dbReference>
<dbReference type="Gene3D" id="3.90.730.10">
    <property type="entry name" value="Ribonuclease T2-like"/>
    <property type="match status" value="1"/>
</dbReference>
<dbReference type="EMBL" id="MPUH01000658">
    <property type="protein sequence ID" value="OMJ75993.1"/>
    <property type="molecule type" value="Genomic_DNA"/>
</dbReference>
<evidence type="ECO:0000313" key="4">
    <source>
        <dbReference type="Proteomes" id="UP000187209"/>
    </source>
</evidence>